<evidence type="ECO:0000256" key="3">
    <source>
        <dbReference type="ARBA" id="ARBA00022679"/>
    </source>
</evidence>
<comment type="caution">
    <text evidence="6">The sequence shown here is derived from an EMBL/GenBank/DDBJ whole genome shotgun (WGS) entry which is preliminary data.</text>
</comment>
<dbReference type="InterPro" id="IPR001296">
    <property type="entry name" value="Glyco_trans_1"/>
</dbReference>
<dbReference type="PANTHER" id="PTHR12526:SF635">
    <property type="entry name" value="GLYCOSYL TRANSFERASE GROUP 1"/>
    <property type="match status" value="1"/>
</dbReference>
<keyword evidence="2 6" id="KW-0328">Glycosyltransferase</keyword>
<evidence type="ECO:0000256" key="2">
    <source>
        <dbReference type="ARBA" id="ARBA00022676"/>
    </source>
</evidence>
<evidence type="ECO:0000259" key="5">
    <source>
        <dbReference type="Pfam" id="PF13439"/>
    </source>
</evidence>
<evidence type="ECO:0000313" key="6">
    <source>
        <dbReference type="EMBL" id="MDT0445926.1"/>
    </source>
</evidence>
<accession>A0ABU2SAC3</accession>
<feature type="domain" description="Glycosyltransferase subfamily 4-like N-terminal" evidence="5">
    <location>
        <begin position="21"/>
        <end position="177"/>
    </location>
</feature>
<evidence type="ECO:0000256" key="1">
    <source>
        <dbReference type="ARBA" id="ARBA00021292"/>
    </source>
</evidence>
<dbReference type="Proteomes" id="UP001183615">
    <property type="component" value="Unassembled WGS sequence"/>
</dbReference>
<dbReference type="PANTHER" id="PTHR12526">
    <property type="entry name" value="GLYCOSYLTRANSFERASE"/>
    <property type="match status" value="1"/>
</dbReference>
<reference evidence="7" key="1">
    <citation type="submission" date="2023-07" db="EMBL/GenBank/DDBJ databases">
        <title>30 novel species of actinomycetes from the DSMZ collection.</title>
        <authorList>
            <person name="Nouioui I."/>
        </authorList>
    </citation>
    <scope>NUCLEOTIDE SEQUENCE [LARGE SCALE GENOMIC DNA]</scope>
    <source>
        <strain evidence="7">DSM 41886</strain>
    </source>
</reference>
<evidence type="ECO:0000313" key="7">
    <source>
        <dbReference type="Proteomes" id="UP001183615"/>
    </source>
</evidence>
<dbReference type="SUPFAM" id="SSF53756">
    <property type="entry name" value="UDP-Glycosyltransferase/glycogen phosphorylase"/>
    <property type="match status" value="1"/>
</dbReference>
<dbReference type="InterPro" id="IPR028098">
    <property type="entry name" value="Glyco_trans_4-like_N"/>
</dbReference>
<name>A0ABU2SAC3_9ACTN</name>
<dbReference type="RefSeq" id="WP_311620106.1">
    <property type="nucleotide sequence ID" value="NZ_JAVREV010000016.1"/>
</dbReference>
<gene>
    <name evidence="6" type="ORF">RM779_25510</name>
</gene>
<dbReference type="GO" id="GO:0016757">
    <property type="term" value="F:glycosyltransferase activity"/>
    <property type="evidence" value="ECO:0007669"/>
    <property type="project" value="UniProtKB-KW"/>
</dbReference>
<dbReference type="Pfam" id="PF13439">
    <property type="entry name" value="Glyco_transf_4"/>
    <property type="match status" value="1"/>
</dbReference>
<proteinExistence type="predicted"/>
<keyword evidence="3 6" id="KW-0808">Transferase</keyword>
<organism evidence="6 7">
    <name type="scientific">Streptomyces johnsoniae</name>
    <dbReference type="NCBI Taxonomy" id="3075532"/>
    <lineage>
        <taxon>Bacteria</taxon>
        <taxon>Bacillati</taxon>
        <taxon>Actinomycetota</taxon>
        <taxon>Actinomycetes</taxon>
        <taxon>Kitasatosporales</taxon>
        <taxon>Streptomycetaceae</taxon>
        <taxon>Streptomyces</taxon>
    </lineage>
</organism>
<feature type="domain" description="Glycosyl transferase family 1" evidence="4">
    <location>
        <begin position="189"/>
        <end position="309"/>
    </location>
</feature>
<dbReference type="Gene3D" id="3.40.50.2000">
    <property type="entry name" value="Glycogen Phosphorylase B"/>
    <property type="match status" value="2"/>
</dbReference>
<dbReference type="Pfam" id="PF00534">
    <property type="entry name" value="Glycos_transf_1"/>
    <property type="match status" value="1"/>
</dbReference>
<evidence type="ECO:0000259" key="4">
    <source>
        <dbReference type="Pfam" id="PF00534"/>
    </source>
</evidence>
<dbReference type="EMBL" id="JAVREV010000016">
    <property type="protein sequence ID" value="MDT0445926.1"/>
    <property type="molecule type" value="Genomic_DNA"/>
</dbReference>
<protein>
    <recommendedName>
        <fullName evidence="1">D-inositol 3-phosphate glycosyltransferase</fullName>
    </recommendedName>
</protein>
<keyword evidence="7" id="KW-1185">Reference proteome</keyword>
<sequence>MNAAARAPRRVLHVITGLGTGGAERQLCALLRRLPVACDVVTLTHPGPVARELRADGVRVAHLGMAGNRDAGAVPRLVRLIRQGRYELVHTHLYRACVYGRVAARLAGVRAVVATEHSLGDHRIEGRALNPANRALYLASERLGAATVAVSAAVAARLRAWGVPQERIHLVPNGIEPCRYRFDPGARRAVRARLGLPADAVVLGGVGRLVAGKRFGVLLRAAARLPADVWLVVAGEGPERAALHALAVRLGIARRVVFAGDCPDVPGLLSALDVFVSPSAEETFGLAAVEALAAGLPVLHVACPAVEELPRGEAPGARRVGAAPGELAGALEAELALGVRRLPVPRAVRRYGMDRAADRLMDVYREVREEVRGR</sequence>